<dbReference type="InterPro" id="IPR003819">
    <property type="entry name" value="TauD/TfdA-like"/>
</dbReference>
<dbReference type="Pfam" id="PF02668">
    <property type="entry name" value="TauD"/>
    <property type="match status" value="1"/>
</dbReference>
<dbReference type="OrthoDB" id="408743at2759"/>
<name>A0A871R6Q0_DEKBR</name>
<dbReference type="SUPFAM" id="SSF51197">
    <property type="entry name" value="Clavaminate synthase-like"/>
    <property type="match status" value="1"/>
</dbReference>
<evidence type="ECO:0000313" key="3">
    <source>
        <dbReference type="EMBL" id="QOU19418.1"/>
    </source>
</evidence>
<proteinExistence type="predicted"/>
<keyword evidence="1" id="KW-0560">Oxidoreductase</keyword>
<evidence type="ECO:0000259" key="2">
    <source>
        <dbReference type="Pfam" id="PF02668"/>
    </source>
</evidence>
<dbReference type="InterPro" id="IPR042098">
    <property type="entry name" value="TauD-like_sf"/>
</dbReference>
<dbReference type="PANTHER" id="PTHR10696">
    <property type="entry name" value="GAMMA-BUTYROBETAINE HYDROXYLASE-RELATED"/>
    <property type="match status" value="1"/>
</dbReference>
<evidence type="ECO:0000313" key="4">
    <source>
        <dbReference type="Proteomes" id="UP000663131"/>
    </source>
</evidence>
<feature type="domain" description="TauD/TfdA-like" evidence="2">
    <location>
        <begin position="71"/>
        <end position="377"/>
    </location>
</feature>
<evidence type="ECO:0000256" key="1">
    <source>
        <dbReference type="ARBA" id="ARBA00023002"/>
    </source>
</evidence>
<dbReference type="KEGG" id="bbrx:BRETT_003565"/>
<reference evidence="3" key="2">
    <citation type="journal article" name="BMC Genomics">
        <title>New genome assemblies reveal patterns of domestication and adaptation across Brettanomyces (Dekkera) species.</title>
        <authorList>
            <person name="Roach M.J."/>
            <person name="Borneman A.R."/>
        </authorList>
    </citation>
    <scope>NUCLEOTIDE SEQUENCE</scope>
    <source>
        <strain evidence="3">UCD 2041</strain>
    </source>
</reference>
<organism evidence="3 4">
    <name type="scientific">Dekkera bruxellensis</name>
    <name type="common">Brettanomyces custersii</name>
    <dbReference type="NCBI Taxonomy" id="5007"/>
    <lineage>
        <taxon>Eukaryota</taxon>
        <taxon>Fungi</taxon>
        <taxon>Dikarya</taxon>
        <taxon>Ascomycota</taxon>
        <taxon>Saccharomycotina</taxon>
        <taxon>Pichiomycetes</taxon>
        <taxon>Pichiales</taxon>
        <taxon>Pichiaceae</taxon>
        <taxon>Brettanomyces</taxon>
    </lineage>
</organism>
<reference evidence="3" key="1">
    <citation type="submission" date="2020-10" db="EMBL/GenBank/DDBJ databases">
        <authorList>
            <person name="Palmer J.M."/>
        </authorList>
    </citation>
    <scope>NUCLEOTIDE SEQUENCE</scope>
    <source>
        <strain evidence="3">UCD 2041</strain>
    </source>
</reference>
<protein>
    <recommendedName>
        <fullName evidence="2">TauD/TfdA-like domain-containing protein</fullName>
    </recommendedName>
</protein>
<dbReference type="RefSeq" id="XP_041135911.1">
    <property type="nucleotide sequence ID" value="XM_041282072.1"/>
</dbReference>
<dbReference type="Proteomes" id="UP000663131">
    <property type="component" value="Chromosome 6"/>
</dbReference>
<dbReference type="AlphaFoldDB" id="A0A871R6Q0"/>
<dbReference type="GO" id="GO:0016491">
    <property type="term" value="F:oxidoreductase activity"/>
    <property type="evidence" value="ECO:0007669"/>
    <property type="project" value="UniProtKB-KW"/>
</dbReference>
<accession>A0A871R6Q0</accession>
<gene>
    <name evidence="3" type="ORF">BRETT_003565</name>
</gene>
<dbReference type="GeneID" id="64575488"/>
<sequence>MSTETKKGVISGSLPVISGQYTDYNFKFTEVEIPNARFVNGRKYPVAIKLTYTKNNEASDDDSRLYEELAQFVYDLSKDYDTFKTLVRKFGALAIKGFNSTDPENFSLFVRNFAKGSNLSEFKQNGIAHPREDVAKGGVTTVNKTTGFRRLYAHQELCRFKTYPSILTFFAKYPSKTGGDETLTNASELYNVVKQKYPEFIDAMAKKGIYLTQTWPLGQKLPNGKVYSWKSEHSFGRLIKEGDDLETQKRKAGEICKKYVSEDYEWTKDGGMKINEHTKPIRLDPYNKEPIIFGSIPSYYQKYKWNLENIGPNIPPAVTYDNGEQIPLKYLNFILEQSIELSFDYKFEAGDIVLLDNYTSYHGRTKYGDQRREILACFLDDDEQEKKVPIPFISS</sequence>
<dbReference type="Gene3D" id="3.60.130.10">
    <property type="entry name" value="Clavaminate synthase-like"/>
    <property type="match status" value="1"/>
</dbReference>
<dbReference type="PANTHER" id="PTHR10696:SF21">
    <property type="entry name" value="TAUD_TFDA-LIKE DOMAIN-CONTAINING PROTEIN"/>
    <property type="match status" value="1"/>
</dbReference>
<dbReference type="InterPro" id="IPR050411">
    <property type="entry name" value="AlphaKG_dependent_hydroxylases"/>
</dbReference>
<dbReference type="EMBL" id="CP063134">
    <property type="protein sequence ID" value="QOU19418.1"/>
    <property type="molecule type" value="Genomic_DNA"/>
</dbReference>